<evidence type="ECO:0000313" key="4">
    <source>
        <dbReference type="EMBL" id="MFC7441288.1"/>
    </source>
</evidence>
<name>A0ABW2RJY5_9BACL</name>
<accession>A0ABW2RJY5</accession>
<organism evidence="4 5">
    <name type="scientific">Laceyella putida</name>
    <dbReference type="NCBI Taxonomy" id="110101"/>
    <lineage>
        <taxon>Bacteria</taxon>
        <taxon>Bacillati</taxon>
        <taxon>Bacillota</taxon>
        <taxon>Bacilli</taxon>
        <taxon>Bacillales</taxon>
        <taxon>Thermoactinomycetaceae</taxon>
        <taxon>Laceyella</taxon>
    </lineage>
</organism>
<dbReference type="InterPro" id="IPR002347">
    <property type="entry name" value="SDR_fam"/>
</dbReference>
<dbReference type="PANTHER" id="PTHR44196">
    <property type="entry name" value="DEHYDROGENASE/REDUCTASE SDR FAMILY MEMBER 7B"/>
    <property type="match status" value="1"/>
</dbReference>
<dbReference type="InterPro" id="IPR020904">
    <property type="entry name" value="Sc_DH/Rdtase_CS"/>
</dbReference>
<comment type="caution">
    <text evidence="4">The sequence shown here is derived from an EMBL/GenBank/DDBJ whole genome shotgun (WGS) entry which is preliminary data.</text>
</comment>
<dbReference type="PRINTS" id="PR00081">
    <property type="entry name" value="GDHRDH"/>
</dbReference>
<dbReference type="InterPro" id="IPR036291">
    <property type="entry name" value="NAD(P)-bd_dom_sf"/>
</dbReference>
<dbReference type="GO" id="GO:0016491">
    <property type="term" value="F:oxidoreductase activity"/>
    <property type="evidence" value="ECO:0007669"/>
    <property type="project" value="UniProtKB-KW"/>
</dbReference>
<evidence type="ECO:0000256" key="2">
    <source>
        <dbReference type="ARBA" id="ARBA00023002"/>
    </source>
</evidence>
<protein>
    <submittedName>
        <fullName evidence="4">SDR family NAD(P)-dependent oxidoreductase</fullName>
        <ecNumber evidence="4">1.-.-.-</ecNumber>
    </submittedName>
</protein>
<proteinExistence type="inferred from homology"/>
<dbReference type="EC" id="1.-.-.-" evidence="4"/>
<dbReference type="RefSeq" id="WP_379864579.1">
    <property type="nucleotide sequence ID" value="NZ_JBHTBW010000021.1"/>
</dbReference>
<dbReference type="Pfam" id="PF00106">
    <property type="entry name" value="adh_short"/>
    <property type="match status" value="1"/>
</dbReference>
<dbReference type="PROSITE" id="PS00061">
    <property type="entry name" value="ADH_SHORT"/>
    <property type="match status" value="1"/>
</dbReference>
<evidence type="ECO:0000313" key="5">
    <source>
        <dbReference type="Proteomes" id="UP001596500"/>
    </source>
</evidence>
<evidence type="ECO:0000256" key="3">
    <source>
        <dbReference type="RuleBase" id="RU000363"/>
    </source>
</evidence>
<dbReference type="Proteomes" id="UP001596500">
    <property type="component" value="Unassembled WGS sequence"/>
</dbReference>
<dbReference type="PRINTS" id="PR00080">
    <property type="entry name" value="SDRFAMILY"/>
</dbReference>
<sequence length="266" mass="29903">MNKPIVLITGASSGIGEEIAKQLVLNGYFPILAARNMQALNKIKQELTECEVIQCDVTRDTDVKHLVDRVIRQFGRIDILINNAGYGRFGGTLDISLEDYQGMMETNYLGAVRTTYAVLPHMLQKRGGRIINIASLAGLTGIPNLAGYCATKFALIGFSESLRLEYSPMIQIGVLCPGPVMSPFFGKDDPSRYFPSPIARQMLDTRTVARHAIELIERPRMMVIPHKLKWALKLRHLFPGLYFWATQLMYGRMMPKDREVSQPISQ</sequence>
<gene>
    <name evidence="4" type="ORF">ACFQNG_08965</name>
</gene>
<keyword evidence="2 4" id="KW-0560">Oxidoreductase</keyword>
<dbReference type="EMBL" id="JBHTBW010000021">
    <property type="protein sequence ID" value="MFC7441288.1"/>
    <property type="molecule type" value="Genomic_DNA"/>
</dbReference>
<dbReference type="Gene3D" id="3.40.50.720">
    <property type="entry name" value="NAD(P)-binding Rossmann-like Domain"/>
    <property type="match status" value="1"/>
</dbReference>
<evidence type="ECO:0000256" key="1">
    <source>
        <dbReference type="ARBA" id="ARBA00006484"/>
    </source>
</evidence>
<dbReference type="PANTHER" id="PTHR44196:SF1">
    <property type="entry name" value="DEHYDROGENASE_REDUCTASE SDR FAMILY MEMBER 7B"/>
    <property type="match status" value="1"/>
</dbReference>
<comment type="similarity">
    <text evidence="1 3">Belongs to the short-chain dehydrogenases/reductases (SDR) family.</text>
</comment>
<reference evidence="5" key="1">
    <citation type="journal article" date="2019" name="Int. J. Syst. Evol. Microbiol.">
        <title>The Global Catalogue of Microorganisms (GCM) 10K type strain sequencing project: providing services to taxonomists for standard genome sequencing and annotation.</title>
        <authorList>
            <consortium name="The Broad Institute Genomics Platform"/>
            <consortium name="The Broad Institute Genome Sequencing Center for Infectious Disease"/>
            <person name="Wu L."/>
            <person name="Ma J."/>
        </authorList>
    </citation>
    <scope>NUCLEOTIDE SEQUENCE [LARGE SCALE GENOMIC DNA]</scope>
    <source>
        <strain evidence="5">CGMCC 1.12942</strain>
    </source>
</reference>
<keyword evidence="5" id="KW-1185">Reference proteome</keyword>
<dbReference type="SUPFAM" id="SSF51735">
    <property type="entry name" value="NAD(P)-binding Rossmann-fold domains"/>
    <property type="match status" value="1"/>
</dbReference>